<sequence>MLERYTLSPVVHYFKGTRSSDRFDRRDRQASIGPKTTQVMDAHGAWYDATGDFGEHFTQLSDRSYFNTLQIPLTAWVLAKAYQRLTARGDPDYLRWVKLDGGTFVASVIQPGPPKDPKLRYVLANSDGEPVQVNYREGGGVAIAALAAAATLDAPGDYSHEEYLATAEATFEFLE</sequence>
<dbReference type="Proteomes" id="UP000199137">
    <property type="component" value="Unassembled WGS sequence"/>
</dbReference>
<dbReference type="RefSeq" id="WP_093571984.1">
    <property type="nucleotide sequence ID" value="NZ_FOWC01000001.1"/>
</dbReference>
<dbReference type="InterPro" id="IPR008928">
    <property type="entry name" value="6-hairpin_glycosidase_sf"/>
</dbReference>
<accession>A0A1I5DV85</accession>
<evidence type="ECO:0000313" key="2">
    <source>
        <dbReference type="Proteomes" id="UP000199137"/>
    </source>
</evidence>
<evidence type="ECO:0000313" key="1">
    <source>
        <dbReference type="EMBL" id="SFO03165.1"/>
    </source>
</evidence>
<dbReference type="EMBL" id="FOWC01000001">
    <property type="protein sequence ID" value="SFO03165.1"/>
    <property type="molecule type" value="Genomic_DNA"/>
</dbReference>
<proteinExistence type="predicted"/>
<dbReference type="Gene3D" id="1.50.10.10">
    <property type="match status" value="1"/>
</dbReference>
<dbReference type="AlphaFoldDB" id="A0A1I5DV85"/>
<name>A0A1I5DV85_9PSEU</name>
<dbReference type="STRING" id="112413.SAMN05421854_101367"/>
<gene>
    <name evidence="1" type="ORF">SAMN05421854_101367</name>
</gene>
<protein>
    <submittedName>
        <fullName evidence="1">Uncharacterized protein</fullName>
    </submittedName>
</protein>
<dbReference type="GO" id="GO:0005975">
    <property type="term" value="P:carbohydrate metabolic process"/>
    <property type="evidence" value="ECO:0007669"/>
    <property type="project" value="InterPro"/>
</dbReference>
<dbReference type="OrthoDB" id="9808897at2"/>
<reference evidence="1 2" key="1">
    <citation type="submission" date="2016-10" db="EMBL/GenBank/DDBJ databases">
        <authorList>
            <person name="de Groot N.N."/>
        </authorList>
    </citation>
    <scope>NUCLEOTIDE SEQUENCE [LARGE SCALE GENOMIC DNA]</scope>
    <source>
        <strain evidence="1 2">DSM 44637</strain>
    </source>
</reference>
<dbReference type="SUPFAM" id="SSF48208">
    <property type="entry name" value="Six-hairpin glycosidases"/>
    <property type="match status" value="1"/>
</dbReference>
<organism evidence="1 2">
    <name type="scientific">Amycolatopsis rubida</name>
    <dbReference type="NCBI Taxonomy" id="112413"/>
    <lineage>
        <taxon>Bacteria</taxon>
        <taxon>Bacillati</taxon>
        <taxon>Actinomycetota</taxon>
        <taxon>Actinomycetes</taxon>
        <taxon>Pseudonocardiales</taxon>
        <taxon>Pseudonocardiaceae</taxon>
        <taxon>Amycolatopsis</taxon>
    </lineage>
</organism>
<dbReference type="InterPro" id="IPR012341">
    <property type="entry name" value="6hp_glycosidase-like_sf"/>
</dbReference>